<dbReference type="GO" id="GO:0045892">
    <property type="term" value="P:negative regulation of DNA-templated transcription"/>
    <property type="evidence" value="ECO:0007669"/>
    <property type="project" value="UniProtKB-ARBA"/>
</dbReference>
<dbReference type="GO" id="GO:0003677">
    <property type="term" value="F:DNA binding"/>
    <property type="evidence" value="ECO:0007669"/>
    <property type="project" value="InterPro"/>
</dbReference>
<gene>
    <name evidence="2" type="ORF">KA717_20285</name>
</gene>
<dbReference type="Gene3D" id="1.20.58.1000">
    <property type="entry name" value="Metal-sensitive repressor, helix protomer"/>
    <property type="match status" value="1"/>
</dbReference>
<feature type="compositionally biased region" description="Polar residues" evidence="1">
    <location>
        <begin position="1"/>
        <end position="11"/>
    </location>
</feature>
<dbReference type="Pfam" id="PF02583">
    <property type="entry name" value="Trns_repr_metal"/>
    <property type="match status" value="1"/>
</dbReference>
<reference evidence="2" key="1">
    <citation type="submission" date="2021-04" db="EMBL/GenBank/DDBJ databases">
        <title>Genome sequence of Woronichinia naegeliana from Washington state freshwater lake bloom.</title>
        <authorList>
            <person name="Dreher T.W."/>
        </authorList>
    </citation>
    <scope>NUCLEOTIDE SEQUENCE</scope>
    <source>
        <strain evidence="2">WA131</strain>
    </source>
</reference>
<dbReference type="PANTHER" id="PTHR33677:SF3">
    <property type="entry name" value="COPPER-SENSING TRANSCRIPTIONAL REPRESSOR RICR"/>
    <property type="match status" value="1"/>
</dbReference>
<name>A0A977PUA0_9CYAN</name>
<sequence length="115" mass="12813">MATDPLPTSNPIAPKSEHLHTEADHPHIHSEASLRQIINRLSRIEGHIRGIKTMVTESRPCPEVLIQVAAVRGAIDRVARLILDEHLSECITRAAKEGNIESEIEELKSALDRFL</sequence>
<dbReference type="InterPro" id="IPR003735">
    <property type="entry name" value="Metal_Tscrpt_repr"/>
</dbReference>
<dbReference type="KEGG" id="wna:KA717_20285"/>
<organism evidence="2">
    <name type="scientific">Woronichinia naegeliana WA131</name>
    <dbReference type="NCBI Taxonomy" id="2824559"/>
    <lineage>
        <taxon>Bacteria</taxon>
        <taxon>Bacillati</taxon>
        <taxon>Cyanobacteriota</taxon>
        <taxon>Cyanophyceae</taxon>
        <taxon>Synechococcales</taxon>
        <taxon>Coelosphaeriaceae</taxon>
        <taxon>Woronichinia</taxon>
    </lineage>
</organism>
<feature type="compositionally biased region" description="Basic and acidic residues" evidence="1">
    <location>
        <begin position="15"/>
        <end position="25"/>
    </location>
</feature>
<accession>A0A977PUA0</accession>
<feature type="region of interest" description="Disordered" evidence="1">
    <location>
        <begin position="1"/>
        <end position="25"/>
    </location>
</feature>
<dbReference type="CDD" id="cd10158">
    <property type="entry name" value="CsoR-like_DUF156_1"/>
    <property type="match status" value="1"/>
</dbReference>
<dbReference type="PANTHER" id="PTHR33677">
    <property type="entry name" value="TRANSCRIPTIONAL REPRESSOR FRMR-RELATED"/>
    <property type="match status" value="1"/>
</dbReference>
<dbReference type="InterPro" id="IPR038390">
    <property type="entry name" value="Metal_Tscrpt_repr_sf"/>
</dbReference>
<dbReference type="Proteomes" id="UP001065613">
    <property type="component" value="Chromosome"/>
</dbReference>
<dbReference type="AlphaFoldDB" id="A0A977PUA0"/>
<protein>
    <submittedName>
        <fullName evidence="2">Metal-sensing transcriptional repressor</fullName>
    </submittedName>
</protein>
<evidence type="ECO:0000313" key="2">
    <source>
        <dbReference type="EMBL" id="UXE58420.1"/>
    </source>
</evidence>
<dbReference type="EMBL" id="CP073041">
    <property type="protein sequence ID" value="UXE58420.1"/>
    <property type="molecule type" value="Genomic_DNA"/>
</dbReference>
<dbReference type="GO" id="GO:0046872">
    <property type="term" value="F:metal ion binding"/>
    <property type="evidence" value="ECO:0007669"/>
    <property type="project" value="InterPro"/>
</dbReference>
<evidence type="ECO:0000256" key="1">
    <source>
        <dbReference type="SAM" id="MobiDB-lite"/>
    </source>
</evidence>
<proteinExistence type="predicted"/>